<dbReference type="SMART" id="SM00248">
    <property type="entry name" value="ANK"/>
    <property type="match status" value="3"/>
</dbReference>
<dbReference type="InterPro" id="IPR002110">
    <property type="entry name" value="Ankyrin_rpt"/>
</dbReference>
<accession>A0ABR1G270</accession>
<dbReference type="Gene3D" id="1.25.40.20">
    <property type="entry name" value="Ankyrin repeat-containing domain"/>
    <property type="match status" value="1"/>
</dbReference>
<evidence type="ECO:0000313" key="5">
    <source>
        <dbReference type="Proteomes" id="UP001363151"/>
    </source>
</evidence>
<feature type="repeat" description="ANK" evidence="3">
    <location>
        <begin position="115"/>
        <end position="147"/>
    </location>
</feature>
<organism evidence="4 5">
    <name type="scientific">Aureococcus anophagefferens</name>
    <name type="common">Harmful bloom alga</name>
    <dbReference type="NCBI Taxonomy" id="44056"/>
    <lineage>
        <taxon>Eukaryota</taxon>
        <taxon>Sar</taxon>
        <taxon>Stramenopiles</taxon>
        <taxon>Ochrophyta</taxon>
        <taxon>Pelagophyceae</taxon>
        <taxon>Pelagomonadales</taxon>
        <taxon>Pelagomonadaceae</taxon>
        <taxon>Aureococcus</taxon>
    </lineage>
</organism>
<dbReference type="InterPro" id="IPR036770">
    <property type="entry name" value="Ankyrin_rpt-contain_sf"/>
</dbReference>
<keyword evidence="1" id="KW-0677">Repeat</keyword>
<keyword evidence="2 3" id="KW-0040">ANK repeat</keyword>
<gene>
    <name evidence="4" type="ORF">SO694_00016232</name>
</gene>
<comment type="caution">
    <text evidence="4">The sequence shown here is derived from an EMBL/GenBank/DDBJ whole genome shotgun (WGS) entry which is preliminary data.</text>
</comment>
<name>A0ABR1G270_AURAN</name>
<dbReference type="PROSITE" id="PS50297">
    <property type="entry name" value="ANK_REP_REGION"/>
    <property type="match status" value="1"/>
</dbReference>
<reference evidence="4 5" key="1">
    <citation type="submission" date="2024-03" db="EMBL/GenBank/DDBJ databases">
        <title>Aureococcus anophagefferens CCMP1851 and Kratosvirus quantuckense: Draft genome of a second virus-susceptible host strain in the model system.</title>
        <authorList>
            <person name="Chase E."/>
            <person name="Truchon A.R."/>
            <person name="Schepens W."/>
            <person name="Wilhelm S.W."/>
        </authorList>
    </citation>
    <scope>NUCLEOTIDE SEQUENCE [LARGE SCALE GENOMIC DNA]</scope>
    <source>
        <strain evidence="4 5">CCMP1851</strain>
    </source>
</reference>
<dbReference type="EMBL" id="JBBJCI010000141">
    <property type="protein sequence ID" value="KAK7242653.1"/>
    <property type="molecule type" value="Genomic_DNA"/>
</dbReference>
<dbReference type="SUPFAM" id="SSF48403">
    <property type="entry name" value="Ankyrin repeat"/>
    <property type="match status" value="1"/>
</dbReference>
<evidence type="ECO:0000256" key="1">
    <source>
        <dbReference type="ARBA" id="ARBA00022737"/>
    </source>
</evidence>
<evidence type="ECO:0000256" key="2">
    <source>
        <dbReference type="ARBA" id="ARBA00023043"/>
    </source>
</evidence>
<dbReference type="Proteomes" id="UP001363151">
    <property type="component" value="Unassembled WGS sequence"/>
</dbReference>
<dbReference type="PROSITE" id="PS50088">
    <property type="entry name" value="ANK_REPEAT"/>
    <property type="match status" value="1"/>
</dbReference>
<dbReference type="PANTHER" id="PTHR24173:SF74">
    <property type="entry name" value="ANKYRIN REPEAT DOMAIN-CONTAINING PROTEIN 16"/>
    <property type="match status" value="1"/>
</dbReference>
<dbReference type="Pfam" id="PF12796">
    <property type="entry name" value="Ank_2"/>
    <property type="match status" value="1"/>
</dbReference>
<protein>
    <submittedName>
        <fullName evidence="4">Uncharacterized protein</fullName>
    </submittedName>
</protein>
<keyword evidence="5" id="KW-1185">Reference proteome</keyword>
<proteinExistence type="predicted"/>
<evidence type="ECO:0000256" key="3">
    <source>
        <dbReference type="PROSITE-ProRule" id="PRU00023"/>
    </source>
</evidence>
<evidence type="ECO:0000313" key="4">
    <source>
        <dbReference type="EMBL" id="KAK7242653.1"/>
    </source>
</evidence>
<dbReference type="PANTHER" id="PTHR24173">
    <property type="entry name" value="ANKYRIN REPEAT CONTAINING"/>
    <property type="match status" value="1"/>
</dbReference>
<sequence length="249" mass="27196">MPEPSQKVLVREPLLSVIDSGDVAGLARLVRNDPTLDLAQPYDDFRTPSLAHRALELGHTHLLRCMLATRPELALAPGLHGASLTHLAARRGNVDAVSLLLRYVGRAALDAPDQLGWSPLHDAAMEGQFAAVRYVARRGADVGLETRDGQTAAELSRTSGCRDAVAIADWLEAVVRAGGVGPFLAAEKFPWVKLRWLAERRRAAPSLVYGPRWLALATFVVPDDAGGDDAKRRRHLPKDLLPLVLRYLY</sequence>